<reference evidence="4" key="1">
    <citation type="journal article" date="2019" name="Nat. Commun.">
        <title>The genome of broomcorn millet.</title>
        <authorList>
            <person name="Zou C."/>
            <person name="Miki D."/>
            <person name="Li D."/>
            <person name="Tang Q."/>
            <person name="Xiao L."/>
            <person name="Rajput S."/>
            <person name="Deng P."/>
            <person name="Jia W."/>
            <person name="Huang R."/>
            <person name="Zhang M."/>
            <person name="Sun Y."/>
            <person name="Hu J."/>
            <person name="Fu X."/>
            <person name="Schnable P.S."/>
            <person name="Li F."/>
            <person name="Zhang H."/>
            <person name="Feng B."/>
            <person name="Zhu X."/>
            <person name="Liu R."/>
            <person name="Schnable J.C."/>
            <person name="Zhu J.-K."/>
            <person name="Zhang H."/>
        </authorList>
    </citation>
    <scope>NUCLEOTIDE SEQUENCE [LARGE SCALE GENOMIC DNA]</scope>
</reference>
<feature type="domain" description="F-box" evidence="2">
    <location>
        <begin position="13"/>
        <end position="62"/>
    </location>
</feature>
<dbReference type="InterPro" id="IPR050796">
    <property type="entry name" value="SCF_F-box_component"/>
</dbReference>
<protein>
    <recommendedName>
        <fullName evidence="2">F-box domain-containing protein</fullName>
    </recommendedName>
</protein>
<feature type="region of interest" description="Disordered" evidence="1">
    <location>
        <begin position="389"/>
        <end position="457"/>
    </location>
</feature>
<organism evidence="3 4">
    <name type="scientific">Panicum miliaceum</name>
    <name type="common">Proso millet</name>
    <name type="synonym">Broomcorn millet</name>
    <dbReference type="NCBI Taxonomy" id="4540"/>
    <lineage>
        <taxon>Eukaryota</taxon>
        <taxon>Viridiplantae</taxon>
        <taxon>Streptophyta</taxon>
        <taxon>Embryophyta</taxon>
        <taxon>Tracheophyta</taxon>
        <taxon>Spermatophyta</taxon>
        <taxon>Magnoliopsida</taxon>
        <taxon>Liliopsida</taxon>
        <taxon>Poales</taxon>
        <taxon>Poaceae</taxon>
        <taxon>PACMAD clade</taxon>
        <taxon>Panicoideae</taxon>
        <taxon>Panicodae</taxon>
        <taxon>Paniceae</taxon>
        <taxon>Panicinae</taxon>
        <taxon>Panicum</taxon>
        <taxon>Panicum sect. Panicum</taxon>
    </lineage>
</organism>
<dbReference type="Proteomes" id="UP000275267">
    <property type="component" value="Unassembled WGS sequence"/>
</dbReference>
<gene>
    <name evidence="3" type="ORF">C2845_PM04G19240</name>
</gene>
<evidence type="ECO:0000259" key="2">
    <source>
        <dbReference type="PROSITE" id="PS50181"/>
    </source>
</evidence>
<keyword evidence="4" id="KW-1185">Reference proteome</keyword>
<name>A0A3L6QW53_PANMI</name>
<evidence type="ECO:0000313" key="3">
    <source>
        <dbReference type="EMBL" id="RLM87005.1"/>
    </source>
</evidence>
<dbReference type="OrthoDB" id="1845276at2759"/>
<sequence>MASSETMEIQARTKWVPSLPDEMVELILLRLPASTLLRCRRVCRQWRLILRDPRFATAHLQLQRAPACCPLLFSNRESALKKLYPSEAILFDEAWSPSRWDALVIEPDDFLFACCNGLACLYSDRSMIKIANLASGECLHLAKPDNRVTGDHYFLYNFGFHPVTKEYKVIRFLGGRELFPVDTVIVVQVYTLGGDKWRDVRAPKTQTLSCIDYSGVVNVDGAMYWLSEDERNRRRRAIVSFDLREERFEWIQLPIADHAGRAYSTSRMYWITEVDAKVCVATAQDSMHSAIGFVGNLQIWTLENKADQSWRHKCTIQFSSADTCIPRPHFIHGDKIIFYGRRTSYGHEHQSALAEKTLDPIQSKMISGADQPQPLGFQAAAARWPEAAGFPQQTGRQGRRGRVLPSKKSLRMQETETHAQAQRSGVTPGDAGFLCSCEDADTDGTISEQGGRGIDPD</sequence>
<dbReference type="STRING" id="4540.A0A3L6QW53"/>
<evidence type="ECO:0000256" key="1">
    <source>
        <dbReference type="SAM" id="MobiDB-lite"/>
    </source>
</evidence>
<dbReference type="Gene3D" id="1.20.1280.50">
    <property type="match status" value="1"/>
</dbReference>
<evidence type="ECO:0000313" key="4">
    <source>
        <dbReference type="Proteomes" id="UP000275267"/>
    </source>
</evidence>
<proteinExistence type="predicted"/>
<dbReference type="SUPFAM" id="SSF81383">
    <property type="entry name" value="F-box domain"/>
    <property type="match status" value="1"/>
</dbReference>
<dbReference type="InterPro" id="IPR036047">
    <property type="entry name" value="F-box-like_dom_sf"/>
</dbReference>
<dbReference type="InterPro" id="IPR017451">
    <property type="entry name" value="F-box-assoc_interact_dom"/>
</dbReference>
<dbReference type="PROSITE" id="PS50181">
    <property type="entry name" value="FBOX"/>
    <property type="match status" value="1"/>
</dbReference>
<dbReference type="SMART" id="SM00256">
    <property type="entry name" value="FBOX"/>
    <property type="match status" value="1"/>
</dbReference>
<dbReference type="InterPro" id="IPR013187">
    <property type="entry name" value="F-box-assoc_dom_typ3"/>
</dbReference>
<dbReference type="NCBIfam" id="TIGR01640">
    <property type="entry name" value="F_box_assoc_1"/>
    <property type="match status" value="1"/>
</dbReference>
<dbReference type="AlphaFoldDB" id="A0A3L6QW53"/>
<dbReference type="InterPro" id="IPR001810">
    <property type="entry name" value="F-box_dom"/>
</dbReference>
<dbReference type="PANTHER" id="PTHR31672">
    <property type="entry name" value="BNACNNG10540D PROTEIN"/>
    <property type="match status" value="1"/>
</dbReference>
<dbReference type="Pfam" id="PF00646">
    <property type="entry name" value="F-box"/>
    <property type="match status" value="1"/>
</dbReference>
<dbReference type="PANTHER" id="PTHR31672:SF13">
    <property type="entry name" value="F-BOX PROTEIN CPR30-LIKE"/>
    <property type="match status" value="1"/>
</dbReference>
<dbReference type="CDD" id="cd22157">
    <property type="entry name" value="F-box_AtFBW1-like"/>
    <property type="match status" value="1"/>
</dbReference>
<dbReference type="EMBL" id="PQIB02000011">
    <property type="protein sequence ID" value="RLM87005.1"/>
    <property type="molecule type" value="Genomic_DNA"/>
</dbReference>
<dbReference type="Pfam" id="PF08268">
    <property type="entry name" value="FBA_3"/>
    <property type="match status" value="1"/>
</dbReference>
<accession>A0A3L6QW53</accession>
<comment type="caution">
    <text evidence="3">The sequence shown here is derived from an EMBL/GenBank/DDBJ whole genome shotgun (WGS) entry which is preliminary data.</text>
</comment>